<keyword evidence="12" id="KW-1185">Reference proteome</keyword>
<dbReference type="AlphaFoldDB" id="B7G0Z4"/>
<sequence>MVLQKRLTRGLSFAVILFLASTANKAAAFQASLVSSRTVSRSFDTAIGPVAKDIEPSPLSYSEKSRLYRRDFYDHDSWLKHRAKNRFVGTLSKVLDSGVVRQLADEVILIGAVATFVCVFNALCVTGYEDFSNLHHDPIFNFGAPLVKLPGEPFSLSSPALSLLLVFKTNTSYQRWDEARKAWGVIVNNSRTVIRETSAWVLQSDLSDEEKYRLIRRVADCVWLFPRSLQRHLLNPAEDEEAYVKDVRAKLDPVLAEDLVSARHRPTRAMYEMSKAVNTLPLDSYQRSTIDQGVSQLCDACGGCERIFGSPVPSIYTRHAARFIELWMFFLPLALYSPFSISWNHWFMIPSSMIIGFFLLGIEELAIQLEEPFSVLPLGKIASGIGLSAEEHVQWAEEQMAIDRTSGPSSYGYPAPIPESTVVSRGPTYSTPTCQLQQTPVPLANGGFSYLNNPSQQSISTSELDNDESSYQEPPTEQRQPPVVATGDYSYLNPPALSEDGQPQNGGLTYQFGPPRRLP</sequence>
<evidence type="ECO:0000256" key="8">
    <source>
        <dbReference type="SAM" id="MobiDB-lite"/>
    </source>
</evidence>
<accession>B7G0Z4</accession>
<dbReference type="Proteomes" id="UP000000759">
    <property type="component" value="Chromosome 10"/>
</dbReference>
<dbReference type="InParanoid" id="B7G0Z4"/>
<evidence type="ECO:0000256" key="7">
    <source>
        <dbReference type="ARBA" id="ARBA00023136"/>
    </source>
</evidence>
<evidence type="ECO:0000256" key="1">
    <source>
        <dbReference type="ARBA" id="ARBA00004651"/>
    </source>
</evidence>
<keyword evidence="5 9" id="KW-1133">Transmembrane helix</keyword>
<dbReference type="PANTHER" id="PTHR33281">
    <property type="entry name" value="UPF0187 PROTEIN YNEE"/>
    <property type="match status" value="1"/>
</dbReference>
<organism evidence="11 12">
    <name type="scientific">Phaeodactylum tricornutum (strain CCAP 1055/1)</name>
    <dbReference type="NCBI Taxonomy" id="556484"/>
    <lineage>
        <taxon>Eukaryota</taxon>
        <taxon>Sar</taxon>
        <taxon>Stramenopiles</taxon>
        <taxon>Ochrophyta</taxon>
        <taxon>Bacillariophyta</taxon>
        <taxon>Bacillariophyceae</taxon>
        <taxon>Bacillariophycidae</taxon>
        <taxon>Naviculales</taxon>
        <taxon>Phaeodactylaceae</taxon>
        <taxon>Phaeodactylum</taxon>
    </lineage>
</organism>
<keyword evidence="10" id="KW-0732">Signal</keyword>
<dbReference type="KEGG" id="pti:PHATRDRAFT_46366"/>
<feature type="transmembrane region" description="Helical" evidence="9">
    <location>
        <begin position="320"/>
        <end position="339"/>
    </location>
</feature>
<comment type="subcellular location">
    <subcellularLocation>
        <location evidence="1">Cell membrane</location>
        <topology evidence="1">Multi-pass membrane protein</topology>
    </subcellularLocation>
</comment>
<dbReference type="PANTHER" id="PTHR33281:SF19">
    <property type="entry name" value="VOLTAGE-DEPENDENT ANION CHANNEL-FORMING PROTEIN YNEE"/>
    <property type="match status" value="1"/>
</dbReference>
<reference evidence="11 12" key="1">
    <citation type="journal article" date="2008" name="Nature">
        <title>The Phaeodactylum genome reveals the evolutionary history of diatom genomes.</title>
        <authorList>
            <person name="Bowler C."/>
            <person name="Allen A.E."/>
            <person name="Badger J.H."/>
            <person name="Grimwood J."/>
            <person name="Jabbari K."/>
            <person name="Kuo A."/>
            <person name="Maheswari U."/>
            <person name="Martens C."/>
            <person name="Maumus F."/>
            <person name="Otillar R.P."/>
            <person name="Rayko E."/>
            <person name="Salamov A."/>
            <person name="Vandepoele K."/>
            <person name="Beszteri B."/>
            <person name="Gruber A."/>
            <person name="Heijde M."/>
            <person name="Katinka M."/>
            <person name="Mock T."/>
            <person name="Valentin K."/>
            <person name="Verret F."/>
            <person name="Berges J.A."/>
            <person name="Brownlee C."/>
            <person name="Cadoret J.P."/>
            <person name="Chiovitti A."/>
            <person name="Choi C.J."/>
            <person name="Coesel S."/>
            <person name="De Martino A."/>
            <person name="Detter J.C."/>
            <person name="Durkin C."/>
            <person name="Falciatore A."/>
            <person name="Fournet J."/>
            <person name="Haruta M."/>
            <person name="Huysman M.J."/>
            <person name="Jenkins B.D."/>
            <person name="Jiroutova K."/>
            <person name="Jorgensen R.E."/>
            <person name="Joubert Y."/>
            <person name="Kaplan A."/>
            <person name="Kroger N."/>
            <person name="Kroth P.G."/>
            <person name="La Roche J."/>
            <person name="Lindquist E."/>
            <person name="Lommer M."/>
            <person name="Martin-Jezequel V."/>
            <person name="Lopez P.J."/>
            <person name="Lucas S."/>
            <person name="Mangogna M."/>
            <person name="McGinnis K."/>
            <person name="Medlin L.K."/>
            <person name="Montsant A."/>
            <person name="Oudot-Le Secq M.P."/>
            <person name="Napoli C."/>
            <person name="Obornik M."/>
            <person name="Parker M.S."/>
            <person name="Petit J.L."/>
            <person name="Porcel B.M."/>
            <person name="Poulsen N."/>
            <person name="Robison M."/>
            <person name="Rychlewski L."/>
            <person name="Rynearson T.A."/>
            <person name="Schmutz J."/>
            <person name="Shapiro H."/>
            <person name="Siaut M."/>
            <person name="Stanley M."/>
            <person name="Sussman M.R."/>
            <person name="Taylor A.R."/>
            <person name="Vardi A."/>
            <person name="von Dassow P."/>
            <person name="Vyverman W."/>
            <person name="Willis A."/>
            <person name="Wyrwicz L.S."/>
            <person name="Rokhsar D.S."/>
            <person name="Weissenbach J."/>
            <person name="Armbrust E.V."/>
            <person name="Green B.R."/>
            <person name="Van de Peer Y."/>
            <person name="Grigoriev I.V."/>
        </authorList>
    </citation>
    <scope>NUCLEOTIDE SEQUENCE [LARGE SCALE GENOMIC DNA]</scope>
    <source>
        <strain evidence="11 12">CCAP 1055/1</strain>
    </source>
</reference>
<evidence type="ECO:0000256" key="3">
    <source>
        <dbReference type="ARBA" id="ARBA00022475"/>
    </source>
</evidence>
<feature type="chain" id="PRO_5002855596" evidence="10">
    <location>
        <begin position="29"/>
        <end position="519"/>
    </location>
</feature>
<evidence type="ECO:0000256" key="2">
    <source>
        <dbReference type="ARBA" id="ARBA00022448"/>
    </source>
</evidence>
<feature type="transmembrane region" description="Helical" evidence="9">
    <location>
        <begin position="107"/>
        <end position="128"/>
    </location>
</feature>
<keyword evidence="2" id="KW-0813">Transport</keyword>
<dbReference type="RefSeq" id="XP_002180761.1">
    <property type="nucleotide sequence ID" value="XM_002180725.1"/>
</dbReference>
<proteinExistence type="predicted"/>
<keyword evidence="6" id="KW-0406">Ion transport</keyword>
<reference evidence="12" key="2">
    <citation type="submission" date="2008-08" db="EMBL/GenBank/DDBJ databases">
        <authorList>
            <consortium name="Diatom Consortium"/>
            <person name="Grigoriev I."/>
            <person name="Grimwood J."/>
            <person name="Kuo A."/>
            <person name="Otillar R.P."/>
            <person name="Salamov A."/>
            <person name="Detter J.C."/>
            <person name="Lindquist E."/>
            <person name="Shapiro H."/>
            <person name="Lucas S."/>
            <person name="Glavina del Rio T."/>
            <person name="Pitluck S."/>
            <person name="Rokhsar D."/>
            <person name="Bowler C."/>
        </authorList>
    </citation>
    <scope>GENOME REANNOTATION</scope>
    <source>
        <strain evidence="12">CCAP 1055/1</strain>
    </source>
</reference>
<dbReference type="GO" id="GO:0005886">
    <property type="term" value="C:plasma membrane"/>
    <property type="evidence" value="ECO:0007669"/>
    <property type="project" value="UniProtKB-SubCell"/>
</dbReference>
<keyword evidence="4 9" id="KW-0812">Transmembrane</keyword>
<evidence type="ECO:0000256" key="9">
    <source>
        <dbReference type="SAM" id="Phobius"/>
    </source>
</evidence>
<dbReference type="GO" id="GO:0005254">
    <property type="term" value="F:chloride channel activity"/>
    <property type="evidence" value="ECO:0007669"/>
    <property type="project" value="InterPro"/>
</dbReference>
<protein>
    <submittedName>
        <fullName evidence="11">Uncharacterized protein</fullName>
    </submittedName>
</protein>
<gene>
    <name evidence="11" type="ORF">PHATRDRAFT_46366</name>
</gene>
<dbReference type="GeneID" id="7201632"/>
<dbReference type="eggNOG" id="ENOG502QSQE">
    <property type="taxonomic scope" value="Eukaryota"/>
</dbReference>
<evidence type="ECO:0000256" key="5">
    <source>
        <dbReference type="ARBA" id="ARBA00022989"/>
    </source>
</evidence>
<keyword evidence="3" id="KW-1003">Cell membrane</keyword>
<evidence type="ECO:0000256" key="4">
    <source>
        <dbReference type="ARBA" id="ARBA00022692"/>
    </source>
</evidence>
<feature type="signal peptide" evidence="10">
    <location>
        <begin position="1"/>
        <end position="28"/>
    </location>
</feature>
<evidence type="ECO:0000313" key="12">
    <source>
        <dbReference type="Proteomes" id="UP000000759"/>
    </source>
</evidence>
<dbReference type="STRING" id="556484.B7G0Z4"/>
<feature type="compositionally biased region" description="Polar residues" evidence="8">
    <location>
        <begin position="450"/>
        <end position="463"/>
    </location>
</feature>
<feature type="region of interest" description="Disordered" evidence="8">
    <location>
        <begin position="445"/>
        <end position="519"/>
    </location>
</feature>
<name>B7G0Z4_PHATC</name>
<dbReference type="PaxDb" id="2850-Phatr46366"/>
<dbReference type="Pfam" id="PF25539">
    <property type="entry name" value="Bestrophin_2"/>
    <property type="match status" value="1"/>
</dbReference>
<dbReference type="SMR" id="B7G0Z4"/>
<keyword evidence="7 9" id="KW-0472">Membrane</keyword>
<evidence type="ECO:0000256" key="6">
    <source>
        <dbReference type="ARBA" id="ARBA00023065"/>
    </source>
</evidence>
<evidence type="ECO:0000256" key="10">
    <source>
        <dbReference type="SAM" id="SignalP"/>
    </source>
</evidence>
<dbReference type="EMBL" id="CM000613">
    <property type="protein sequence ID" value="EEC47413.1"/>
    <property type="molecule type" value="Genomic_DNA"/>
</dbReference>
<dbReference type="OrthoDB" id="42582at2759"/>
<dbReference type="InterPro" id="IPR044669">
    <property type="entry name" value="YneE/VCCN1/2-like"/>
</dbReference>
<dbReference type="HOGENOM" id="CLU_310260_0_0_1"/>
<evidence type="ECO:0000313" key="11">
    <source>
        <dbReference type="EMBL" id="EEC47413.1"/>
    </source>
</evidence>